<feature type="domain" description="Glycosyltransferase subfamily 4-like N-terminal" evidence="4">
    <location>
        <begin position="17"/>
        <end position="170"/>
    </location>
</feature>
<keyword evidence="1 5" id="KW-0328">Glycosyltransferase</keyword>
<feature type="domain" description="Glycosyl transferase family 1" evidence="3">
    <location>
        <begin position="190"/>
        <end position="348"/>
    </location>
</feature>
<evidence type="ECO:0000259" key="4">
    <source>
        <dbReference type="Pfam" id="PF13439"/>
    </source>
</evidence>
<dbReference type="PANTHER" id="PTHR12526:SF510">
    <property type="entry name" value="D-INOSITOL 3-PHOSPHATE GLYCOSYLTRANSFERASE"/>
    <property type="match status" value="1"/>
</dbReference>
<gene>
    <name evidence="5" type="ORF">L0U88_00360</name>
</gene>
<dbReference type="InterPro" id="IPR001296">
    <property type="entry name" value="Glyco_trans_1"/>
</dbReference>
<dbReference type="PANTHER" id="PTHR12526">
    <property type="entry name" value="GLYCOSYLTRANSFERASE"/>
    <property type="match status" value="1"/>
</dbReference>
<dbReference type="EC" id="2.4.-.-" evidence="5"/>
<evidence type="ECO:0000313" key="5">
    <source>
        <dbReference type="EMBL" id="MCF1713076.1"/>
    </source>
</evidence>
<dbReference type="Proteomes" id="UP001200145">
    <property type="component" value="Unassembled WGS sequence"/>
</dbReference>
<proteinExistence type="predicted"/>
<reference evidence="5 6" key="1">
    <citation type="submission" date="2022-01" db="EMBL/GenBank/DDBJ databases">
        <title>Flavihumibacter sp. nov., isolated from sediment of a river.</title>
        <authorList>
            <person name="Liu H."/>
        </authorList>
    </citation>
    <scope>NUCLEOTIDE SEQUENCE [LARGE SCALE GENOMIC DNA]</scope>
    <source>
        <strain evidence="5 6">RY-1</strain>
    </source>
</reference>
<comment type="caution">
    <text evidence="5">The sequence shown here is derived from an EMBL/GenBank/DDBJ whole genome shotgun (WGS) entry which is preliminary data.</text>
</comment>
<evidence type="ECO:0000259" key="3">
    <source>
        <dbReference type="Pfam" id="PF00534"/>
    </source>
</evidence>
<dbReference type="InterPro" id="IPR028098">
    <property type="entry name" value="Glyco_trans_4-like_N"/>
</dbReference>
<keyword evidence="2 5" id="KW-0808">Transferase</keyword>
<protein>
    <submittedName>
        <fullName evidence="5">Glycosyltransferase</fullName>
        <ecNumber evidence="5">2.4.-.-</ecNumber>
    </submittedName>
</protein>
<dbReference type="GO" id="GO:0016757">
    <property type="term" value="F:glycosyltransferase activity"/>
    <property type="evidence" value="ECO:0007669"/>
    <property type="project" value="UniProtKB-KW"/>
</dbReference>
<dbReference type="Pfam" id="PF13439">
    <property type="entry name" value="Glyco_transf_4"/>
    <property type="match status" value="1"/>
</dbReference>
<dbReference type="RefSeq" id="WP_234863494.1">
    <property type="nucleotide sequence ID" value="NZ_JAKEVY010000001.1"/>
</dbReference>
<keyword evidence="6" id="KW-1185">Reference proteome</keyword>
<dbReference type="Gene3D" id="3.40.50.2000">
    <property type="entry name" value="Glycogen Phosphorylase B"/>
    <property type="match status" value="2"/>
</dbReference>
<evidence type="ECO:0000256" key="2">
    <source>
        <dbReference type="ARBA" id="ARBA00022679"/>
    </source>
</evidence>
<dbReference type="EMBL" id="JAKEVY010000001">
    <property type="protein sequence ID" value="MCF1713076.1"/>
    <property type="molecule type" value="Genomic_DNA"/>
</dbReference>
<organism evidence="5 6">
    <name type="scientific">Flavihumibacter fluminis</name>
    <dbReference type="NCBI Taxonomy" id="2909236"/>
    <lineage>
        <taxon>Bacteria</taxon>
        <taxon>Pseudomonadati</taxon>
        <taxon>Bacteroidota</taxon>
        <taxon>Chitinophagia</taxon>
        <taxon>Chitinophagales</taxon>
        <taxon>Chitinophagaceae</taxon>
        <taxon>Flavihumibacter</taxon>
    </lineage>
</organism>
<evidence type="ECO:0000256" key="1">
    <source>
        <dbReference type="ARBA" id="ARBA00022676"/>
    </source>
</evidence>
<accession>A0ABS9BBX2</accession>
<dbReference type="SUPFAM" id="SSF53756">
    <property type="entry name" value="UDP-Glycosyltransferase/glycogen phosphorylase"/>
    <property type="match status" value="1"/>
</dbReference>
<dbReference type="Pfam" id="PF00534">
    <property type="entry name" value="Glycos_transf_1"/>
    <property type="match status" value="1"/>
</dbReference>
<sequence length="378" mass="43333">MALQIVILGPAHPFRGGGITTFNERLARGLQEVGHRVEILNFTVQYPSFLFPGKSQTTNEAAPTDLTIEQRLHSMNPFNWWATGEYLRKKKPDLVLVRYWLPFMGPAFGTVLRRVRKNHHTKIIALTDNVQPHEKRLGDQLFTRYFLPACDAFITMSKKVELDLRAFVDNKPILQVRHPLYDNFGLPVEKDRARKQLDIPSESKVLLFFGFIRAYKGLDLLLKAMPFIREHNILLLVAGEFYEDPAAYHKLIKELGIETKVKLMADFIPSDQVRYYFSAADLVVQPYRNATQSGVTPLAYHFDKPMVVTNVGGLPDYVENEVTGLIAEPEPASLANAINRFFEFGEDRFSAQIREKKKELSWSAFINQVMDLFNSLKK</sequence>
<name>A0ABS9BBX2_9BACT</name>
<evidence type="ECO:0000313" key="6">
    <source>
        <dbReference type="Proteomes" id="UP001200145"/>
    </source>
</evidence>